<protein>
    <submittedName>
        <fullName evidence="1">Uncharacterized protein</fullName>
    </submittedName>
</protein>
<evidence type="ECO:0000313" key="1">
    <source>
        <dbReference type="EMBL" id="KXN76912.1"/>
    </source>
</evidence>
<gene>
    <name evidence="1" type="ORF">AYJ53_07550</name>
</gene>
<dbReference type="Proteomes" id="UP000070346">
    <property type="component" value="Unassembled WGS sequence"/>
</dbReference>
<evidence type="ECO:0000313" key="2">
    <source>
        <dbReference type="Proteomes" id="UP000070346"/>
    </source>
</evidence>
<accession>A0A9X0LYQ1</accession>
<reference evidence="1 2" key="1">
    <citation type="submission" date="2016-02" db="EMBL/GenBank/DDBJ databases">
        <title>Complete Genome Sequences of Lactobacillus johnsonii Strain W1.</title>
        <authorList>
            <person name="Sun Y."/>
            <person name="Wu X."/>
        </authorList>
    </citation>
    <scope>NUCLEOTIDE SEQUENCE [LARGE SCALE GENOMIC DNA]</scope>
    <source>
        <strain evidence="1 2">W1</strain>
    </source>
</reference>
<proteinExistence type="predicted"/>
<sequence length="94" mass="10778">MKTIKQQQSEIETTFFAEDTGGSGSKNCLKISFPSTPQENIEFTFHGTWELQEFLMQMQNIINELKDSNFWNGDLKLMPPKVQTSEKYSGVSHV</sequence>
<name>A0A9X0LYQ1_LACJH</name>
<dbReference type="EMBL" id="LSNG01000005">
    <property type="protein sequence ID" value="KXN76912.1"/>
    <property type="molecule type" value="Genomic_DNA"/>
</dbReference>
<dbReference type="AlphaFoldDB" id="A0A9X0LYQ1"/>
<comment type="caution">
    <text evidence="1">The sequence shown here is derived from an EMBL/GenBank/DDBJ whole genome shotgun (WGS) entry which is preliminary data.</text>
</comment>
<organism evidence="1 2">
    <name type="scientific">Lactobacillus johnsonii</name>
    <dbReference type="NCBI Taxonomy" id="33959"/>
    <lineage>
        <taxon>Bacteria</taxon>
        <taxon>Bacillati</taxon>
        <taxon>Bacillota</taxon>
        <taxon>Bacilli</taxon>
        <taxon>Lactobacillales</taxon>
        <taxon>Lactobacillaceae</taxon>
        <taxon>Lactobacillus</taxon>
    </lineage>
</organism>
<dbReference type="RefSeq" id="WP_061399896.1">
    <property type="nucleotide sequence ID" value="NZ_LSNG01000005.1"/>
</dbReference>